<dbReference type="Pfam" id="PF19086">
    <property type="entry name" value="Terpene_syn_C_2"/>
    <property type="match status" value="1"/>
</dbReference>
<dbReference type="PANTHER" id="PTHR35201">
    <property type="entry name" value="TERPENE SYNTHASE"/>
    <property type="match status" value="1"/>
</dbReference>
<evidence type="ECO:0000313" key="3">
    <source>
        <dbReference type="Proteomes" id="UP001485459"/>
    </source>
</evidence>
<dbReference type="InterPro" id="IPR008949">
    <property type="entry name" value="Isoprenoid_synthase_dom_sf"/>
</dbReference>
<comment type="cofactor">
    <cofactor evidence="1">
        <name>Mg(2+)</name>
        <dbReference type="ChEBI" id="CHEBI:18420"/>
    </cofactor>
</comment>
<organism evidence="2 3">
    <name type="scientific">Chitinophaga pollutisoli</name>
    <dbReference type="NCBI Taxonomy" id="3133966"/>
    <lineage>
        <taxon>Bacteria</taxon>
        <taxon>Pseudomonadati</taxon>
        <taxon>Bacteroidota</taxon>
        <taxon>Chitinophagia</taxon>
        <taxon>Chitinophagales</taxon>
        <taxon>Chitinophagaceae</taxon>
        <taxon>Chitinophaga</taxon>
    </lineage>
</organism>
<keyword evidence="1" id="KW-0460">Magnesium</keyword>
<dbReference type="PANTHER" id="PTHR35201:SF4">
    <property type="entry name" value="BETA-PINACENE SYNTHASE-RELATED"/>
    <property type="match status" value="1"/>
</dbReference>
<accession>A0ABZ2YVX3</accession>
<evidence type="ECO:0000313" key="2">
    <source>
        <dbReference type="EMBL" id="WZN43557.1"/>
    </source>
</evidence>
<dbReference type="EMBL" id="CP149822">
    <property type="protein sequence ID" value="WZN43557.1"/>
    <property type="molecule type" value="Genomic_DNA"/>
</dbReference>
<keyword evidence="1" id="KW-0479">Metal-binding</keyword>
<reference evidence="3" key="1">
    <citation type="submission" date="2024-03" db="EMBL/GenBank/DDBJ databases">
        <title>Chitinophaga horti sp. nov., isolated from garden soil.</title>
        <authorList>
            <person name="Lee D.S."/>
            <person name="Han D.M."/>
            <person name="Baek J.H."/>
            <person name="Choi D.G."/>
            <person name="Jeon J.H."/>
            <person name="Jeon C.O."/>
        </authorList>
    </citation>
    <scope>NUCLEOTIDE SEQUENCE [LARGE SCALE GENOMIC DNA]</scope>
    <source>
        <strain evidence="3">GPA1</strain>
    </source>
</reference>
<dbReference type="Gene3D" id="1.10.600.10">
    <property type="entry name" value="Farnesyl Diphosphate Synthase"/>
    <property type="match status" value="1"/>
</dbReference>
<keyword evidence="1" id="KW-0456">Lyase</keyword>
<protein>
    <recommendedName>
        <fullName evidence="1">Terpene synthase</fullName>
        <ecNumber evidence="1">4.2.3.-</ecNumber>
    </recommendedName>
</protein>
<dbReference type="SFLD" id="SFLDS00005">
    <property type="entry name" value="Isoprenoid_Synthase_Type_I"/>
    <property type="match status" value="1"/>
</dbReference>
<proteinExistence type="inferred from homology"/>
<sequence>MKEILNANALQYSFTHKLNENAAAMEAVLRTWIETDYNWLPDKMKFKYGKTGMGHCGGCIFPHASMEQLTAICRFFIWAFTVDDIHERSDPAEIDRIRKISLDGLRYGRFASEEEIFNSLPKMREELLSIASPKWLDRFCNSLDRYFDGLQEEVAYRVPQVFPDFETFVNIRMKAVNVYSMIHLCEAITGTTLPDAVVQHPVIDRLEQLSCSIQAWSNDYFSAHLEKGNDVMNLVLIIENERGCSLSEAYLEALAIHDADAVEFVALTQQLPDFGRWNGAVRQYAENLQLMIAGNLFWTLNLTERYKKGGHPSEDLAKVKELAA</sequence>
<dbReference type="RefSeq" id="WP_341838362.1">
    <property type="nucleotide sequence ID" value="NZ_CP149822.1"/>
</dbReference>
<name>A0ABZ2YVX3_9BACT</name>
<dbReference type="Proteomes" id="UP001485459">
    <property type="component" value="Chromosome"/>
</dbReference>
<dbReference type="EC" id="4.2.3.-" evidence="1"/>
<comment type="similarity">
    <text evidence="1">Belongs to the terpene synthase family.</text>
</comment>
<evidence type="ECO:0000256" key="1">
    <source>
        <dbReference type="RuleBase" id="RU366034"/>
    </source>
</evidence>
<keyword evidence="3" id="KW-1185">Reference proteome</keyword>
<dbReference type="SFLD" id="SFLDG01020">
    <property type="entry name" value="Terpene_Cyclase_Like_2"/>
    <property type="match status" value="1"/>
</dbReference>
<dbReference type="InterPro" id="IPR034686">
    <property type="entry name" value="Terpene_cyclase-like_2"/>
</dbReference>
<gene>
    <name evidence="2" type="ORF">WJU16_11015</name>
</gene>
<dbReference type="SUPFAM" id="SSF48576">
    <property type="entry name" value="Terpenoid synthases"/>
    <property type="match status" value="1"/>
</dbReference>